<sequence>MALVGISNENDFYSHHYLSEIFVNDLKDLLGQWLEQENNAREAERQERDKGGNPPAGYRSPVTRLSSASGGFFKLLNQHRKETDPVRRLANQRLRWQPILAAMDFSPANEQFKPVTVPLDQGELPVLAAFNDAHNAPLLWVVEAHDLSNDDCADPLSLPLLPEQLKNISEESRGVFSSNDKGQKHSLNWQEILSKKIFSAIEPPRWVLLLGNRQCLLLDRTKWAQNRLLRFDIEEILGRREANTLKAMAALLHKDSICPQQGSSLLDTLDESSHKHAFSVSEDLKYALRESIELLGNEASRQLLEKGFTYDGGKNINPDQLSRESLRYMYRLLFLFYVEARPELRYAPIDSEIYLKGYSLESLRELEMIDLTSDESRNGRYLHDSLQMLFKLVSQGFSGQEHTPQDEMFQQQHGTLINSFSMRKLESHLFDDSGMAYLRNIVFPNQVLQRIIELMSLSREKSGRGQRRGRISYAQLGINQLGAVYEALLSYRGFFAKKDLFEVKKADEKPSELDTGYFVTAEQLPEYNENEKVFYQSGPNKGALVKHAKGRFIYRMAGRDRQKSASYYTPEVLTKSLVKYALKELYQTQLQPLEQSDDKASAAAQAERILQLKVCEPAMGSAAFLNEAINQLAEKYLELKQQAQDQRIPQEDYTRELQRVKMFIADNNVFGVDLNPVAVELAEVSLWLNAISDEAFVPWFGFQLFNGNSLIGARRQVFSTGDLEYKKAKDPSWLNLPPKPLAFDQQPAQQVYHFLLPDSAMADYKDKVVKGLKAEQIKTITSWRKDFCKSFNQLEKQRLQQLSQQIDLLWQAWVKQSRQFRQQTTDNLQVWPESTVSSYASDTSSKDSQLQQANSPAYLQLKTIMNYWCALWFWPIDQAGLLPNREAWLSQLEILAFGKLAEQSPSEQQADAPASQFNETAAASANHIKGQALFEKGLPSLVLTQAIPQLKIINQLAGQYKYFHWELEFADIFHDQGGFDLILGNPPWLKVEWEEGGILGDYEPSFVIRKLSASKLNNLRAETFENIPNLQAAYLQEYQGDAATKNFLNGAVNYPDLKGIQTNLYKCFLPQSWMIGNQQGVSGFLHPEGIYDDPKGGTFREKIYPRLRAHFQLQNELSLFAEVDHHAKFSSNIYSYDREYIEFLHISNIFAVDTIDQCHTSCHGMVPTIKCEDNKWETKGHTERCITIDNETLSLFAALYDVEGTKLEAARLPSLHTKQLISVLRKFAKQPHKLANLSGTYLSLEMWHETNAQKDETIERKTGFSRKTSQMVLSGPHFFVGNPFNKTPRASCKLNSDYDVLDLTHLPDDYLPRTNYVPACDAAEYLKRTPKVPWIDDADLQQWQAAGSKPEDKPNPRPVTDYYRLALRGMLNPTQERTLIGMISLKGTSHTNAVRTYVFKDNFLLTTVAAAAASLPFDFMCKSTGKANLHQMLDDFPLIENSKYAKEIVRRFLLLTTLTIDYKELWESLFEHLPFNNYWLKKDFRLSNQLLKDITPKWQRNCALRSDYARRQALVEIDVLVAMALEMTLEELKTIYRVQFPVMRQYEADTWYDRNGRIVFTASKGLVGVGLDRKFKKNGSYSISVIDGVLADKTKGEGSEEQPWFETHGKIGWENICDLQRGSVSKTFIDNTLPGGEVERTIEYIAPFDKCSRELDYEEVWANFEQRLKD</sequence>
<proteinExistence type="predicted"/>
<dbReference type="Gene3D" id="3.40.50.150">
    <property type="entry name" value="Vaccinia Virus protein VP39"/>
    <property type="match status" value="2"/>
</dbReference>
<evidence type="ECO:0000313" key="8">
    <source>
        <dbReference type="EMBL" id="PVZ64472.1"/>
    </source>
</evidence>
<evidence type="ECO:0000256" key="4">
    <source>
        <dbReference type="ARBA" id="ARBA00022691"/>
    </source>
</evidence>
<comment type="caution">
    <text evidence="8">The sequence shown here is derived from an EMBL/GenBank/DDBJ whole genome shotgun (WGS) entry which is preliminary data.</text>
</comment>
<name>A0A2V1GQX8_9GAMM</name>
<dbReference type="EC" id="2.1.1.72" evidence="1"/>
<dbReference type="EMBL" id="QDDL01000012">
    <property type="protein sequence ID" value="PVZ64472.1"/>
    <property type="molecule type" value="Genomic_DNA"/>
</dbReference>
<dbReference type="InterPro" id="IPR050953">
    <property type="entry name" value="N4_N6_ade-DNA_methylase"/>
</dbReference>
<evidence type="ECO:0000256" key="6">
    <source>
        <dbReference type="SAM" id="MobiDB-lite"/>
    </source>
</evidence>
<evidence type="ECO:0000256" key="5">
    <source>
        <dbReference type="ARBA" id="ARBA00047942"/>
    </source>
</evidence>
<feature type="compositionally biased region" description="Basic and acidic residues" evidence="6">
    <location>
        <begin position="40"/>
        <end position="51"/>
    </location>
</feature>
<protein>
    <recommendedName>
        <fullName evidence="1">site-specific DNA-methyltransferase (adenine-specific)</fullName>
        <ecNumber evidence="1">2.1.1.72</ecNumber>
    </recommendedName>
</protein>
<organism evidence="8 9">
    <name type="scientific">Pelagibaculum spongiae</name>
    <dbReference type="NCBI Taxonomy" id="2080658"/>
    <lineage>
        <taxon>Bacteria</taxon>
        <taxon>Pseudomonadati</taxon>
        <taxon>Pseudomonadota</taxon>
        <taxon>Gammaproteobacteria</taxon>
        <taxon>Oceanospirillales</taxon>
        <taxon>Pelagibaculum</taxon>
    </lineage>
</organism>
<dbReference type="InterPro" id="IPR002052">
    <property type="entry name" value="DNA_methylase_N6_adenine_CS"/>
</dbReference>
<evidence type="ECO:0000256" key="2">
    <source>
        <dbReference type="ARBA" id="ARBA00022603"/>
    </source>
</evidence>
<dbReference type="RefSeq" id="WP_116688775.1">
    <property type="nucleotide sequence ID" value="NZ_CAWNYD010000012.1"/>
</dbReference>
<dbReference type="Proteomes" id="UP000244906">
    <property type="component" value="Unassembled WGS sequence"/>
</dbReference>
<feature type="region of interest" description="Disordered" evidence="6">
    <location>
        <begin position="40"/>
        <end position="62"/>
    </location>
</feature>
<accession>A0A2V1GQX8</accession>
<dbReference type="InterPro" id="IPR029063">
    <property type="entry name" value="SAM-dependent_MTases_sf"/>
</dbReference>
<dbReference type="SUPFAM" id="SSF53335">
    <property type="entry name" value="S-adenosyl-L-methionine-dependent methyltransferases"/>
    <property type="match status" value="1"/>
</dbReference>
<dbReference type="OrthoDB" id="9782445at2"/>
<evidence type="ECO:0000256" key="3">
    <source>
        <dbReference type="ARBA" id="ARBA00022679"/>
    </source>
</evidence>
<dbReference type="PANTHER" id="PTHR33841:SF1">
    <property type="entry name" value="DNA METHYLTRANSFERASE A"/>
    <property type="match status" value="1"/>
</dbReference>
<dbReference type="GO" id="GO:0032259">
    <property type="term" value="P:methylation"/>
    <property type="evidence" value="ECO:0007669"/>
    <property type="project" value="UniProtKB-KW"/>
</dbReference>
<comment type="catalytic activity">
    <reaction evidence="5">
        <text>a 2'-deoxyadenosine in DNA + S-adenosyl-L-methionine = an N(6)-methyl-2'-deoxyadenosine in DNA + S-adenosyl-L-homocysteine + H(+)</text>
        <dbReference type="Rhea" id="RHEA:15197"/>
        <dbReference type="Rhea" id="RHEA-COMP:12418"/>
        <dbReference type="Rhea" id="RHEA-COMP:12419"/>
        <dbReference type="ChEBI" id="CHEBI:15378"/>
        <dbReference type="ChEBI" id="CHEBI:57856"/>
        <dbReference type="ChEBI" id="CHEBI:59789"/>
        <dbReference type="ChEBI" id="CHEBI:90615"/>
        <dbReference type="ChEBI" id="CHEBI:90616"/>
        <dbReference type="EC" id="2.1.1.72"/>
    </reaction>
</comment>
<evidence type="ECO:0000313" key="9">
    <source>
        <dbReference type="Proteomes" id="UP000244906"/>
    </source>
</evidence>
<dbReference type="InterPro" id="IPR011639">
    <property type="entry name" value="MethylTrfase_TaqI-like_dom"/>
</dbReference>
<feature type="domain" description="Type II methyltransferase M.TaqI-like" evidence="7">
    <location>
        <begin position="945"/>
        <end position="992"/>
    </location>
</feature>
<keyword evidence="3" id="KW-0808">Transferase</keyword>
<dbReference type="Pfam" id="PF07669">
    <property type="entry name" value="Eco57I"/>
    <property type="match status" value="1"/>
</dbReference>
<dbReference type="GO" id="GO:0009007">
    <property type="term" value="F:site-specific DNA-methyltransferase (adenine-specific) activity"/>
    <property type="evidence" value="ECO:0007669"/>
    <property type="project" value="UniProtKB-EC"/>
</dbReference>
<keyword evidence="4" id="KW-0949">S-adenosyl-L-methionine</keyword>
<gene>
    <name evidence="8" type="ORF">DC094_19350</name>
</gene>
<reference evidence="8 9" key="1">
    <citation type="submission" date="2018-04" db="EMBL/GenBank/DDBJ databases">
        <title>Thalassorhabdus spongiae gen. nov., sp. nov., isolated from a marine sponge in South-West Iceland.</title>
        <authorList>
            <person name="Knobloch S."/>
            <person name="Daussin A."/>
            <person name="Johannsson R."/>
            <person name="Marteinsson V.T."/>
        </authorList>
    </citation>
    <scope>NUCLEOTIDE SEQUENCE [LARGE SCALE GENOMIC DNA]</scope>
    <source>
        <strain evidence="8 9">Hp12</strain>
    </source>
</reference>
<evidence type="ECO:0000259" key="7">
    <source>
        <dbReference type="Pfam" id="PF07669"/>
    </source>
</evidence>
<dbReference type="PANTHER" id="PTHR33841">
    <property type="entry name" value="DNA METHYLTRANSFERASE YEEA-RELATED"/>
    <property type="match status" value="1"/>
</dbReference>
<keyword evidence="9" id="KW-1185">Reference proteome</keyword>
<dbReference type="PROSITE" id="PS00092">
    <property type="entry name" value="N6_MTASE"/>
    <property type="match status" value="1"/>
</dbReference>
<evidence type="ECO:0000256" key="1">
    <source>
        <dbReference type="ARBA" id="ARBA00011900"/>
    </source>
</evidence>
<dbReference type="GO" id="GO:0003676">
    <property type="term" value="F:nucleic acid binding"/>
    <property type="evidence" value="ECO:0007669"/>
    <property type="project" value="InterPro"/>
</dbReference>
<dbReference type="GO" id="GO:0006304">
    <property type="term" value="P:DNA modification"/>
    <property type="evidence" value="ECO:0007669"/>
    <property type="project" value="InterPro"/>
</dbReference>
<keyword evidence="2" id="KW-0489">Methyltransferase</keyword>